<feature type="active site" description="Nucleophile" evidence="4">
    <location>
        <position position="468"/>
    </location>
</feature>
<dbReference type="Gene3D" id="2.40.50.1070">
    <property type="match status" value="1"/>
</dbReference>
<keyword evidence="3 4" id="KW-0949">S-adenosyl-L-methionine</keyword>
<proteinExistence type="inferred from homology"/>
<feature type="compositionally biased region" description="Basic and acidic residues" evidence="6">
    <location>
        <begin position="29"/>
        <end position="65"/>
    </location>
</feature>
<evidence type="ECO:0000256" key="3">
    <source>
        <dbReference type="ARBA" id="ARBA00022691"/>
    </source>
</evidence>
<dbReference type="SUPFAM" id="SSF53335">
    <property type="entry name" value="S-adenosyl-L-methionine-dependent methyltransferases"/>
    <property type="match status" value="1"/>
</dbReference>
<dbReference type="Gene3D" id="3.40.50.150">
    <property type="entry name" value="Vaccinia Virus protein VP39"/>
    <property type="match status" value="1"/>
</dbReference>
<dbReference type="NCBIfam" id="TIGR00479">
    <property type="entry name" value="rumA"/>
    <property type="match status" value="1"/>
</dbReference>
<comment type="similarity">
    <text evidence="4">Belongs to the class I-like SAM-binding methyltransferase superfamily. RNA M5U methyltransferase family.</text>
</comment>
<dbReference type="PANTHER" id="PTHR11061:SF30">
    <property type="entry name" value="TRNA (URACIL(54)-C(5))-METHYLTRANSFERASE"/>
    <property type="match status" value="1"/>
</dbReference>
<keyword evidence="2 4" id="KW-0808">Transferase</keyword>
<name>A0AAW9WAK4_9FIRM</name>
<feature type="active site" evidence="5">
    <location>
        <position position="468"/>
    </location>
</feature>
<evidence type="ECO:0000313" key="8">
    <source>
        <dbReference type="Proteomes" id="UP000434223"/>
    </source>
</evidence>
<feature type="binding site" evidence="4">
    <location>
        <position position="441"/>
    </location>
    <ligand>
        <name>S-adenosyl-L-methionine</name>
        <dbReference type="ChEBI" id="CHEBI:59789"/>
    </ligand>
</feature>
<dbReference type="GO" id="GO:0070041">
    <property type="term" value="F:rRNA (uridine-C5-)-methyltransferase activity"/>
    <property type="evidence" value="ECO:0007669"/>
    <property type="project" value="TreeGrafter"/>
</dbReference>
<dbReference type="InterPro" id="IPR030390">
    <property type="entry name" value="MeTrfase_TrmA_AS"/>
</dbReference>
<protein>
    <submittedName>
        <fullName evidence="7">23S rRNA (Uracil(1939)-C(5))-methyltransferase RlmD</fullName>
        <ecNumber evidence="7">2.1.1.190</ecNumber>
    </submittedName>
</protein>
<dbReference type="EMBL" id="WNME01000002">
    <property type="protein sequence ID" value="MUB62164.1"/>
    <property type="molecule type" value="Genomic_DNA"/>
</dbReference>
<evidence type="ECO:0000256" key="2">
    <source>
        <dbReference type="ARBA" id="ARBA00022679"/>
    </source>
</evidence>
<sequence length="516" mass="57656">MESAEWVHLKHIVNENKRRKGRSTQMIENRLKNERSRVLTEKTMSSKRDDKSARYGEGKRREDKAVNTAGGVSGKRGNNTAGKAGQKPETGKRPLQKGSNQKTGNNRDLRSGTSAFKRGISAKEEGHPVRKNTTPCPVFLRCGGCQLLDMPYDKQLSLKQKKLEELLKPYCRVQPIIGMKDPFHYRNKVHAVFDHDKKGNPVSGVYEANTHRVVPIESCLIEDQKADEIIGTIRGMLKSFKIKTFDEDTGYGLLRHVLIRRGFATGDIMVVLVTASPVFPSKNNFVRALREKHPEITTIVQNINGRDTSMVLGDRENVLYGKGYIEDILCGFRFRISSKSFYQVNPVQTEVLYRKAIELAGLTGKETVIDAYCGIGTIGIVASQEADRVIGVELNRDAVRDAAQNAKINGIKNAQFYCNDAGAFMSKMADNGEHVDVVFMDPPRSGNTEEFIQSVAKIKPEKVVYVSCGPETLARDLGVFRKMGYEAKVAWGVDMFPGTEHVESVIMMQNCGFKKK</sequence>
<dbReference type="AlphaFoldDB" id="A0AAW9WAK4"/>
<organism evidence="7 8">
    <name type="scientific">Hungatella hathewayi</name>
    <dbReference type="NCBI Taxonomy" id="154046"/>
    <lineage>
        <taxon>Bacteria</taxon>
        <taxon>Bacillati</taxon>
        <taxon>Bacillota</taxon>
        <taxon>Clostridia</taxon>
        <taxon>Lachnospirales</taxon>
        <taxon>Lachnospiraceae</taxon>
        <taxon>Hungatella</taxon>
    </lineage>
</organism>
<evidence type="ECO:0000256" key="1">
    <source>
        <dbReference type="ARBA" id="ARBA00022603"/>
    </source>
</evidence>
<accession>A0AAW9WAK4</accession>
<feature type="binding site" evidence="4">
    <location>
        <position position="393"/>
    </location>
    <ligand>
        <name>S-adenosyl-L-methionine</name>
        <dbReference type="ChEBI" id="CHEBI:59789"/>
    </ligand>
</feature>
<feature type="binding site" evidence="4">
    <location>
        <position position="343"/>
    </location>
    <ligand>
        <name>S-adenosyl-L-methionine</name>
        <dbReference type="ChEBI" id="CHEBI:59789"/>
    </ligand>
</feature>
<dbReference type="FunFam" id="2.40.50.1070:FF:000003">
    <property type="entry name" value="23S rRNA (Uracil-5-)-methyltransferase RumA"/>
    <property type="match status" value="1"/>
</dbReference>
<dbReference type="InterPro" id="IPR010280">
    <property type="entry name" value="U5_MeTrfase_fam"/>
</dbReference>
<comment type="caution">
    <text evidence="7">The sequence shown here is derived from an EMBL/GenBank/DDBJ whole genome shotgun (WGS) entry which is preliminary data.</text>
</comment>
<dbReference type="PROSITE" id="PS51687">
    <property type="entry name" value="SAM_MT_RNA_M5U"/>
    <property type="match status" value="1"/>
</dbReference>
<dbReference type="PROSITE" id="PS01230">
    <property type="entry name" value="TRMA_1"/>
    <property type="match status" value="1"/>
</dbReference>
<feature type="region of interest" description="Disordered" evidence="6">
    <location>
        <begin position="14"/>
        <end position="114"/>
    </location>
</feature>
<evidence type="ECO:0000256" key="4">
    <source>
        <dbReference type="PROSITE-ProRule" id="PRU01024"/>
    </source>
</evidence>
<dbReference type="EC" id="2.1.1.190" evidence="7"/>
<gene>
    <name evidence="7" type="primary">rlmD</name>
    <name evidence="7" type="ORF">GNE07_03640</name>
</gene>
<evidence type="ECO:0000256" key="6">
    <source>
        <dbReference type="SAM" id="MobiDB-lite"/>
    </source>
</evidence>
<dbReference type="GO" id="GO:0070475">
    <property type="term" value="P:rRNA base methylation"/>
    <property type="evidence" value="ECO:0007669"/>
    <property type="project" value="TreeGrafter"/>
</dbReference>
<feature type="binding site" evidence="4">
    <location>
        <position position="372"/>
    </location>
    <ligand>
        <name>S-adenosyl-L-methionine</name>
        <dbReference type="ChEBI" id="CHEBI:59789"/>
    </ligand>
</feature>
<dbReference type="FunFam" id="3.40.50.150:FF:000009">
    <property type="entry name" value="23S rRNA (Uracil(1939)-C(5))-methyltransferase RlmD"/>
    <property type="match status" value="1"/>
</dbReference>
<evidence type="ECO:0000256" key="5">
    <source>
        <dbReference type="PROSITE-ProRule" id="PRU10015"/>
    </source>
</evidence>
<reference evidence="7 8" key="1">
    <citation type="submission" date="2019-09" db="EMBL/GenBank/DDBJ databases">
        <title>Draft genome sequencing of Hungatella hathewayi 123Y-2.</title>
        <authorList>
            <person name="Lv Q."/>
            <person name="Li S."/>
        </authorList>
    </citation>
    <scope>NUCLEOTIDE SEQUENCE [LARGE SCALE GENOMIC DNA]</scope>
    <source>
        <strain evidence="7 8">123Y-2</strain>
    </source>
</reference>
<dbReference type="CDD" id="cd02440">
    <property type="entry name" value="AdoMet_MTases"/>
    <property type="match status" value="1"/>
</dbReference>
<dbReference type="Proteomes" id="UP000434223">
    <property type="component" value="Unassembled WGS sequence"/>
</dbReference>
<dbReference type="Pfam" id="PF05958">
    <property type="entry name" value="tRNA_U5-meth_tr"/>
    <property type="match status" value="1"/>
</dbReference>
<evidence type="ECO:0000313" key="7">
    <source>
        <dbReference type="EMBL" id="MUB62164.1"/>
    </source>
</evidence>
<keyword evidence="1 4" id="KW-0489">Methyltransferase</keyword>
<dbReference type="PANTHER" id="PTHR11061">
    <property type="entry name" value="RNA M5U METHYLTRANSFERASE"/>
    <property type="match status" value="1"/>
</dbReference>
<dbReference type="InterPro" id="IPR029063">
    <property type="entry name" value="SAM-dependent_MTases_sf"/>
</dbReference>